<dbReference type="SUPFAM" id="SSF52304">
    <property type="entry name" value="Type II 3-dehydroquinate dehydratase"/>
    <property type="match status" value="1"/>
</dbReference>
<evidence type="ECO:0000256" key="1">
    <source>
        <dbReference type="ARBA" id="ARBA00012060"/>
    </source>
</evidence>
<dbReference type="NCBIfam" id="NF003805">
    <property type="entry name" value="PRK05395.1-2"/>
    <property type="match status" value="1"/>
</dbReference>
<gene>
    <name evidence="3" type="ORF">METZ01_LOCUS57885</name>
</gene>
<dbReference type="HAMAP" id="MF_00169">
    <property type="entry name" value="AroQ"/>
    <property type="match status" value="1"/>
</dbReference>
<dbReference type="PANTHER" id="PTHR21272:SF3">
    <property type="entry name" value="CATABOLIC 3-DEHYDROQUINASE"/>
    <property type="match status" value="1"/>
</dbReference>
<dbReference type="EMBL" id="UINC01003292">
    <property type="protein sequence ID" value="SVA05031.1"/>
    <property type="molecule type" value="Genomic_DNA"/>
</dbReference>
<dbReference type="PANTHER" id="PTHR21272">
    <property type="entry name" value="CATABOLIC 3-DEHYDROQUINASE"/>
    <property type="match status" value="1"/>
</dbReference>
<dbReference type="NCBIfam" id="TIGR01088">
    <property type="entry name" value="aroQ"/>
    <property type="match status" value="1"/>
</dbReference>
<dbReference type="CDD" id="cd00466">
    <property type="entry name" value="DHQase_II"/>
    <property type="match status" value="1"/>
</dbReference>
<dbReference type="GO" id="GO:0019631">
    <property type="term" value="P:quinate catabolic process"/>
    <property type="evidence" value="ECO:0007669"/>
    <property type="project" value="TreeGrafter"/>
</dbReference>
<dbReference type="InterPro" id="IPR018509">
    <property type="entry name" value="DHquinase_II_CS"/>
</dbReference>
<dbReference type="NCBIfam" id="NF003807">
    <property type="entry name" value="PRK05395.1-4"/>
    <property type="match status" value="1"/>
</dbReference>
<sequence length="142" mass="16036">MKIIIVNGPNLNLLGEREPEIYGSDTLDEINDWIKNHDICQNLDLEFFQSNSEGAIIDFLHSKRKEVNHLVINPGALTHYSYALRDAIAGTNMKAVEIHLSDIHNRENFRKISVIKSVCLAQVVGEGKQGYITAIKHILETK</sequence>
<name>A0A381SNW1_9ZZZZ</name>
<dbReference type="Gene3D" id="3.40.50.9100">
    <property type="entry name" value="Dehydroquinase, class II"/>
    <property type="match status" value="1"/>
</dbReference>
<dbReference type="InterPro" id="IPR001874">
    <property type="entry name" value="DHquinase_II"/>
</dbReference>
<proteinExistence type="inferred from homology"/>
<organism evidence="3">
    <name type="scientific">marine metagenome</name>
    <dbReference type="NCBI Taxonomy" id="408172"/>
    <lineage>
        <taxon>unclassified sequences</taxon>
        <taxon>metagenomes</taxon>
        <taxon>ecological metagenomes</taxon>
    </lineage>
</organism>
<reference evidence="3" key="1">
    <citation type="submission" date="2018-05" db="EMBL/GenBank/DDBJ databases">
        <authorList>
            <person name="Lanie J.A."/>
            <person name="Ng W.-L."/>
            <person name="Kazmierczak K.M."/>
            <person name="Andrzejewski T.M."/>
            <person name="Davidsen T.M."/>
            <person name="Wayne K.J."/>
            <person name="Tettelin H."/>
            <person name="Glass J.I."/>
            <person name="Rusch D."/>
            <person name="Podicherti R."/>
            <person name="Tsui H.-C.T."/>
            <person name="Winkler M.E."/>
        </authorList>
    </citation>
    <scope>NUCLEOTIDE SEQUENCE</scope>
</reference>
<evidence type="ECO:0000313" key="3">
    <source>
        <dbReference type="EMBL" id="SVA05031.1"/>
    </source>
</evidence>
<evidence type="ECO:0000256" key="2">
    <source>
        <dbReference type="ARBA" id="ARBA00023239"/>
    </source>
</evidence>
<dbReference type="PROSITE" id="PS01029">
    <property type="entry name" value="DEHYDROQUINASE_II"/>
    <property type="match status" value="1"/>
</dbReference>
<keyword evidence="2" id="KW-0456">Lyase</keyword>
<dbReference type="InterPro" id="IPR036441">
    <property type="entry name" value="DHquinase_II_sf"/>
</dbReference>
<protein>
    <recommendedName>
        <fullName evidence="1">3-dehydroquinate dehydratase</fullName>
        <ecNumber evidence="1">4.2.1.10</ecNumber>
    </recommendedName>
</protein>
<dbReference type="AlphaFoldDB" id="A0A381SNW1"/>
<dbReference type="PIRSF" id="PIRSF001399">
    <property type="entry name" value="DHquinase_II"/>
    <property type="match status" value="1"/>
</dbReference>
<dbReference type="Pfam" id="PF01220">
    <property type="entry name" value="DHquinase_II"/>
    <property type="match status" value="1"/>
</dbReference>
<dbReference type="EC" id="4.2.1.10" evidence="1"/>
<accession>A0A381SNW1</accession>
<dbReference type="GO" id="GO:0003855">
    <property type="term" value="F:3-dehydroquinate dehydratase activity"/>
    <property type="evidence" value="ECO:0007669"/>
    <property type="project" value="UniProtKB-EC"/>
</dbReference>